<gene>
    <name evidence="2" type="primary">Acey_s0003.g1686</name>
    <name evidence="2" type="ORF">Y032_0003g1686</name>
</gene>
<keyword evidence="1" id="KW-0472">Membrane</keyword>
<organism evidence="2 3">
    <name type="scientific">Ancylostoma ceylanicum</name>
    <dbReference type="NCBI Taxonomy" id="53326"/>
    <lineage>
        <taxon>Eukaryota</taxon>
        <taxon>Metazoa</taxon>
        <taxon>Ecdysozoa</taxon>
        <taxon>Nematoda</taxon>
        <taxon>Chromadorea</taxon>
        <taxon>Rhabditida</taxon>
        <taxon>Rhabditina</taxon>
        <taxon>Rhabditomorpha</taxon>
        <taxon>Strongyloidea</taxon>
        <taxon>Ancylostomatidae</taxon>
        <taxon>Ancylostomatinae</taxon>
        <taxon>Ancylostoma</taxon>
    </lineage>
</organism>
<name>A0A016VZ71_9BILA</name>
<proteinExistence type="predicted"/>
<feature type="transmembrane region" description="Helical" evidence="1">
    <location>
        <begin position="30"/>
        <end position="54"/>
    </location>
</feature>
<sequence>MVFSTCEAIENRNISVAAFVEKYSDKASGILLLVIPFVFNCGIFIINVMVYFYVRNHVNREMQSNVNRCFDLMDSVLVNLIPNDVQRLFSKTPSTEASQGKHPPSQ</sequence>
<dbReference type="EMBL" id="JARK01001339">
    <property type="protein sequence ID" value="EYC32606.1"/>
    <property type="molecule type" value="Genomic_DNA"/>
</dbReference>
<evidence type="ECO:0000256" key="1">
    <source>
        <dbReference type="SAM" id="Phobius"/>
    </source>
</evidence>
<accession>A0A016VZ71</accession>
<dbReference type="AlphaFoldDB" id="A0A016VZ71"/>
<reference evidence="3" key="1">
    <citation type="journal article" date="2015" name="Nat. Genet.">
        <title>The genome and transcriptome of the zoonotic hookworm Ancylostoma ceylanicum identify infection-specific gene families.</title>
        <authorList>
            <person name="Schwarz E.M."/>
            <person name="Hu Y."/>
            <person name="Antoshechkin I."/>
            <person name="Miller M.M."/>
            <person name="Sternberg P.W."/>
            <person name="Aroian R.V."/>
        </authorList>
    </citation>
    <scope>NUCLEOTIDE SEQUENCE</scope>
    <source>
        <strain evidence="3">HY135</strain>
    </source>
</reference>
<protein>
    <submittedName>
        <fullName evidence="2">Uncharacterized protein</fullName>
    </submittedName>
</protein>
<evidence type="ECO:0000313" key="2">
    <source>
        <dbReference type="EMBL" id="EYC32606.1"/>
    </source>
</evidence>
<evidence type="ECO:0000313" key="3">
    <source>
        <dbReference type="Proteomes" id="UP000024635"/>
    </source>
</evidence>
<dbReference type="OrthoDB" id="10502978at2759"/>
<keyword evidence="3" id="KW-1185">Reference proteome</keyword>
<keyword evidence="1" id="KW-1133">Transmembrane helix</keyword>
<dbReference type="Proteomes" id="UP000024635">
    <property type="component" value="Unassembled WGS sequence"/>
</dbReference>
<comment type="caution">
    <text evidence="2">The sequence shown here is derived from an EMBL/GenBank/DDBJ whole genome shotgun (WGS) entry which is preliminary data.</text>
</comment>
<keyword evidence="1" id="KW-0812">Transmembrane</keyword>